<gene>
    <name evidence="15" type="primary">KCNB2</name>
    <name evidence="15" type="ORF">SNAT2548_LOCUS27173</name>
</gene>
<dbReference type="Gene3D" id="1.20.120.350">
    <property type="entry name" value="Voltage-gated potassium channels. Chain C"/>
    <property type="match status" value="1"/>
</dbReference>
<protein>
    <submittedName>
        <fullName evidence="15">KCNB2 protein</fullName>
    </submittedName>
</protein>
<evidence type="ECO:0000256" key="13">
    <source>
        <dbReference type="SAM" id="Phobius"/>
    </source>
</evidence>
<dbReference type="AlphaFoldDB" id="A0A812SMS2"/>
<keyword evidence="8 13" id="KW-1133">Transmembrane helix</keyword>
<comment type="caution">
    <text evidence="15">The sequence shown here is derived from an EMBL/GenBank/DDBJ whole genome shotgun (WGS) entry which is preliminary data.</text>
</comment>
<evidence type="ECO:0000256" key="3">
    <source>
        <dbReference type="ARBA" id="ARBA00022538"/>
    </source>
</evidence>
<keyword evidence="3" id="KW-0633">Potassium transport</keyword>
<evidence type="ECO:0000256" key="10">
    <source>
        <dbReference type="ARBA" id="ARBA00023136"/>
    </source>
</evidence>
<comment type="subcellular location">
    <subcellularLocation>
        <location evidence="1">Membrane</location>
        <topology evidence="1">Multi-pass membrane protein</topology>
    </subcellularLocation>
</comment>
<evidence type="ECO:0000313" key="16">
    <source>
        <dbReference type="Proteomes" id="UP000604046"/>
    </source>
</evidence>
<keyword evidence="7" id="KW-0630">Potassium</keyword>
<dbReference type="GO" id="GO:0001508">
    <property type="term" value="P:action potential"/>
    <property type="evidence" value="ECO:0007669"/>
    <property type="project" value="TreeGrafter"/>
</dbReference>
<evidence type="ECO:0000256" key="9">
    <source>
        <dbReference type="ARBA" id="ARBA00023065"/>
    </source>
</evidence>
<evidence type="ECO:0000256" key="11">
    <source>
        <dbReference type="ARBA" id="ARBA00023303"/>
    </source>
</evidence>
<name>A0A812SMS2_9DINO</name>
<sequence>MRTSVMTSVSSWMGQDFDHTDGADVPATPRNGGNGGMVERIRSSVRHFGSLVINPGGSADYLSTGGNLILMRSSMSTTSFSGGDADNQGSRCCAAKSYHVPQSTLRRGFLKLEARYSSDAPGELPPGVILGAVRRFDAEFRVGRNEVDRLNLVDSLEHSERDIGKVKWNSRDLLQAFFVKMNFCERLYFTVDVGGTSSLVSRAVSAIMVAAIVISIAIWMAGTMPWFSMVPCSGCEPEPLPWMQGVDETCVIIFTVEFLTRMLTAPFARMKLLNRRFLLDTVFTVTAKTEDASELSEQELGRFKCASNWWSFWKQPAAVVDLFTVLPYWIEVWFATSSDSNFIWLRLFRLLRVSRIFKLVQILNSDLGQLSDAQHLLANVFVQAFPAFILTTALLVFALIVFSALMFTVERGDWYPESLVLRQPV</sequence>
<feature type="transmembrane region" description="Helical" evidence="13">
    <location>
        <begin position="203"/>
        <end position="221"/>
    </location>
</feature>
<dbReference type="EMBL" id="CAJNDS010002457">
    <property type="protein sequence ID" value="CAE7484173.1"/>
    <property type="molecule type" value="Genomic_DNA"/>
</dbReference>
<evidence type="ECO:0000256" key="8">
    <source>
        <dbReference type="ARBA" id="ARBA00022989"/>
    </source>
</evidence>
<keyword evidence="10 13" id="KW-0472">Membrane</keyword>
<evidence type="ECO:0000256" key="4">
    <source>
        <dbReference type="ARBA" id="ARBA00022692"/>
    </source>
</evidence>
<evidence type="ECO:0000256" key="1">
    <source>
        <dbReference type="ARBA" id="ARBA00004141"/>
    </source>
</evidence>
<keyword evidence="5" id="KW-0631">Potassium channel</keyword>
<organism evidence="15 16">
    <name type="scientific">Symbiodinium natans</name>
    <dbReference type="NCBI Taxonomy" id="878477"/>
    <lineage>
        <taxon>Eukaryota</taxon>
        <taxon>Sar</taxon>
        <taxon>Alveolata</taxon>
        <taxon>Dinophyceae</taxon>
        <taxon>Suessiales</taxon>
        <taxon>Symbiodiniaceae</taxon>
        <taxon>Symbiodinium</taxon>
    </lineage>
</organism>
<evidence type="ECO:0000256" key="5">
    <source>
        <dbReference type="ARBA" id="ARBA00022826"/>
    </source>
</evidence>
<reference evidence="15" key="1">
    <citation type="submission" date="2021-02" db="EMBL/GenBank/DDBJ databases">
        <authorList>
            <person name="Dougan E. K."/>
            <person name="Rhodes N."/>
            <person name="Thang M."/>
            <person name="Chan C."/>
        </authorList>
    </citation>
    <scope>NUCLEOTIDE SEQUENCE</scope>
</reference>
<evidence type="ECO:0000256" key="2">
    <source>
        <dbReference type="ARBA" id="ARBA00022448"/>
    </source>
</evidence>
<dbReference type="PANTHER" id="PTHR11537:SF254">
    <property type="entry name" value="POTASSIUM VOLTAGE-GATED CHANNEL PROTEIN SHAB"/>
    <property type="match status" value="1"/>
</dbReference>
<keyword evidence="2" id="KW-0813">Transport</keyword>
<evidence type="ECO:0000259" key="14">
    <source>
        <dbReference type="Pfam" id="PF00520"/>
    </source>
</evidence>
<dbReference type="OrthoDB" id="415460at2759"/>
<feature type="region of interest" description="Disordered" evidence="12">
    <location>
        <begin position="1"/>
        <end position="36"/>
    </location>
</feature>
<dbReference type="InterPro" id="IPR027359">
    <property type="entry name" value="Volt_channel_dom_sf"/>
</dbReference>
<evidence type="ECO:0000256" key="7">
    <source>
        <dbReference type="ARBA" id="ARBA00022958"/>
    </source>
</evidence>
<evidence type="ECO:0000256" key="12">
    <source>
        <dbReference type="SAM" id="MobiDB-lite"/>
    </source>
</evidence>
<evidence type="ECO:0000313" key="15">
    <source>
        <dbReference type="EMBL" id="CAE7484173.1"/>
    </source>
</evidence>
<evidence type="ECO:0000256" key="6">
    <source>
        <dbReference type="ARBA" id="ARBA00022882"/>
    </source>
</evidence>
<dbReference type="GO" id="GO:0008076">
    <property type="term" value="C:voltage-gated potassium channel complex"/>
    <property type="evidence" value="ECO:0007669"/>
    <property type="project" value="InterPro"/>
</dbReference>
<feature type="compositionally biased region" description="Polar residues" evidence="12">
    <location>
        <begin position="1"/>
        <end position="13"/>
    </location>
</feature>
<proteinExistence type="predicted"/>
<dbReference type="GO" id="GO:0005249">
    <property type="term" value="F:voltage-gated potassium channel activity"/>
    <property type="evidence" value="ECO:0007669"/>
    <property type="project" value="InterPro"/>
</dbReference>
<feature type="domain" description="Ion transport" evidence="14">
    <location>
        <begin position="207"/>
        <end position="415"/>
    </location>
</feature>
<dbReference type="PRINTS" id="PR00169">
    <property type="entry name" value="KCHANNEL"/>
</dbReference>
<keyword evidence="11" id="KW-0407">Ion channel</keyword>
<dbReference type="SUPFAM" id="SSF81324">
    <property type="entry name" value="Voltage-gated potassium channels"/>
    <property type="match status" value="1"/>
</dbReference>
<keyword evidence="6" id="KW-0851">Voltage-gated channel</keyword>
<keyword evidence="4 13" id="KW-0812">Transmembrane</keyword>
<dbReference type="Pfam" id="PF00520">
    <property type="entry name" value="Ion_trans"/>
    <property type="match status" value="1"/>
</dbReference>
<dbReference type="InterPro" id="IPR028325">
    <property type="entry name" value="VG_K_chnl"/>
</dbReference>
<dbReference type="Proteomes" id="UP000604046">
    <property type="component" value="Unassembled WGS sequence"/>
</dbReference>
<dbReference type="InterPro" id="IPR005821">
    <property type="entry name" value="Ion_trans_dom"/>
</dbReference>
<keyword evidence="9" id="KW-0406">Ion transport</keyword>
<dbReference type="PANTHER" id="PTHR11537">
    <property type="entry name" value="VOLTAGE-GATED POTASSIUM CHANNEL"/>
    <property type="match status" value="1"/>
</dbReference>
<keyword evidence="16" id="KW-1185">Reference proteome</keyword>
<feature type="transmembrane region" description="Helical" evidence="13">
    <location>
        <begin position="384"/>
        <end position="409"/>
    </location>
</feature>
<accession>A0A812SMS2</accession>